<evidence type="ECO:0000256" key="2">
    <source>
        <dbReference type="ARBA" id="ARBA00023015"/>
    </source>
</evidence>
<dbReference type="Pfam" id="PF08281">
    <property type="entry name" value="Sigma70_r4_2"/>
    <property type="match status" value="1"/>
</dbReference>
<evidence type="ECO:0000256" key="3">
    <source>
        <dbReference type="ARBA" id="ARBA00023082"/>
    </source>
</evidence>
<reference evidence="8 9" key="1">
    <citation type="journal article" date="2019" name="Int. J. Syst. Evol. Microbiol.">
        <title>The Global Catalogue of Microorganisms (GCM) 10K type strain sequencing project: providing services to taxonomists for standard genome sequencing and annotation.</title>
        <authorList>
            <consortium name="The Broad Institute Genomics Platform"/>
            <consortium name="The Broad Institute Genome Sequencing Center for Infectious Disease"/>
            <person name="Wu L."/>
            <person name="Ma J."/>
        </authorList>
    </citation>
    <scope>NUCLEOTIDE SEQUENCE [LARGE SCALE GENOMIC DNA]</scope>
    <source>
        <strain evidence="8 9">JCM 9383</strain>
    </source>
</reference>
<gene>
    <name evidence="8" type="ORF">GCM10010470_12820</name>
</gene>
<dbReference type="PANTHER" id="PTHR43133">
    <property type="entry name" value="RNA POLYMERASE ECF-TYPE SIGMA FACTO"/>
    <property type="match status" value="1"/>
</dbReference>
<dbReference type="RefSeq" id="WP_344678485.1">
    <property type="nucleotide sequence ID" value="NZ_BAAAUX010000006.1"/>
</dbReference>
<comment type="similarity">
    <text evidence="1">Belongs to the sigma-70 factor family. ECF subfamily.</text>
</comment>
<feature type="domain" description="RNA polymerase sigma-70 region 2" evidence="6">
    <location>
        <begin position="24"/>
        <end position="83"/>
    </location>
</feature>
<evidence type="ECO:0000256" key="1">
    <source>
        <dbReference type="ARBA" id="ARBA00010641"/>
    </source>
</evidence>
<dbReference type="Gene3D" id="1.10.10.10">
    <property type="entry name" value="Winged helix-like DNA-binding domain superfamily/Winged helix DNA-binding domain"/>
    <property type="match status" value="1"/>
</dbReference>
<evidence type="ECO:0000259" key="6">
    <source>
        <dbReference type="Pfam" id="PF04542"/>
    </source>
</evidence>
<dbReference type="Proteomes" id="UP001500979">
    <property type="component" value="Unassembled WGS sequence"/>
</dbReference>
<evidence type="ECO:0000256" key="5">
    <source>
        <dbReference type="ARBA" id="ARBA00023163"/>
    </source>
</evidence>
<name>A0ABN3V6D2_9PSEU</name>
<comment type="caution">
    <text evidence="8">The sequence shown here is derived from an EMBL/GenBank/DDBJ whole genome shotgun (WGS) entry which is preliminary data.</text>
</comment>
<dbReference type="InterPro" id="IPR013249">
    <property type="entry name" value="RNA_pol_sigma70_r4_t2"/>
</dbReference>
<dbReference type="Gene3D" id="1.10.1740.10">
    <property type="match status" value="1"/>
</dbReference>
<keyword evidence="2" id="KW-0805">Transcription regulation</keyword>
<dbReference type="SUPFAM" id="SSF88659">
    <property type="entry name" value="Sigma3 and sigma4 domains of RNA polymerase sigma factors"/>
    <property type="match status" value="1"/>
</dbReference>
<sequence length="172" mass="18994">MGSRGASARGAHGVRAAEESFEQFYRDCRPRICAVLASMTDDTRYVEDAAQEALVKTRELWSRIRGYDKPEAWTIKVAVRLMRAWQARDLRQTALTEDAGSHRGPAEEAAGRLDLHAAIRRLSDGNAAAVNLHLLGYSTAEIAGILCVEVDAVKTRLSRSRKALKALLSEEE</sequence>
<feature type="domain" description="RNA polymerase sigma factor 70 region 4 type 2" evidence="7">
    <location>
        <begin position="113"/>
        <end position="164"/>
    </location>
</feature>
<keyword evidence="5" id="KW-0804">Transcription</keyword>
<dbReference type="InterPro" id="IPR007627">
    <property type="entry name" value="RNA_pol_sigma70_r2"/>
</dbReference>
<dbReference type="InterPro" id="IPR039425">
    <property type="entry name" value="RNA_pol_sigma-70-like"/>
</dbReference>
<dbReference type="InterPro" id="IPR036388">
    <property type="entry name" value="WH-like_DNA-bd_sf"/>
</dbReference>
<keyword evidence="4" id="KW-0238">DNA-binding</keyword>
<evidence type="ECO:0000259" key="7">
    <source>
        <dbReference type="Pfam" id="PF08281"/>
    </source>
</evidence>
<protein>
    <recommendedName>
        <fullName evidence="10">Sigma-70 family RNA polymerase sigma factor</fullName>
    </recommendedName>
</protein>
<accession>A0ABN3V6D2</accession>
<organism evidence="8 9">
    <name type="scientific">Saccharopolyspora taberi</name>
    <dbReference type="NCBI Taxonomy" id="60895"/>
    <lineage>
        <taxon>Bacteria</taxon>
        <taxon>Bacillati</taxon>
        <taxon>Actinomycetota</taxon>
        <taxon>Actinomycetes</taxon>
        <taxon>Pseudonocardiales</taxon>
        <taxon>Pseudonocardiaceae</taxon>
        <taxon>Saccharopolyspora</taxon>
    </lineage>
</organism>
<proteinExistence type="inferred from homology"/>
<dbReference type="SUPFAM" id="SSF88946">
    <property type="entry name" value="Sigma2 domain of RNA polymerase sigma factors"/>
    <property type="match status" value="1"/>
</dbReference>
<keyword evidence="9" id="KW-1185">Reference proteome</keyword>
<evidence type="ECO:0000313" key="8">
    <source>
        <dbReference type="EMBL" id="GAA2780484.1"/>
    </source>
</evidence>
<dbReference type="InterPro" id="IPR013324">
    <property type="entry name" value="RNA_pol_sigma_r3/r4-like"/>
</dbReference>
<evidence type="ECO:0008006" key="10">
    <source>
        <dbReference type="Google" id="ProtNLM"/>
    </source>
</evidence>
<evidence type="ECO:0000256" key="4">
    <source>
        <dbReference type="ARBA" id="ARBA00023125"/>
    </source>
</evidence>
<keyword evidence="3" id="KW-0731">Sigma factor</keyword>
<dbReference type="EMBL" id="BAAAUX010000006">
    <property type="protein sequence ID" value="GAA2780484.1"/>
    <property type="molecule type" value="Genomic_DNA"/>
</dbReference>
<evidence type="ECO:0000313" key="9">
    <source>
        <dbReference type="Proteomes" id="UP001500979"/>
    </source>
</evidence>
<dbReference type="PANTHER" id="PTHR43133:SF50">
    <property type="entry name" value="ECF RNA POLYMERASE SIGMA FACTOR SIGM"/>
    <property type="match status" value="1"/>
</dbReference>
<dbReference type="NCBIfam" id="TIGR02937">
    <property type="entry name" value="sigma70-ECF"/>
    <property type="match status" value="1"/>
</dbReference>
<dbReference type="Pfam" id="PF04542">
    <property type="entry name" value="Sigma70_r2"/>
    <property type="match status" value="1"/>
</dbReference>
<dbReference type="InterPro" id="IPR013325">
    <property type="entry name" value="RNA_pol_sigma_r2"/>
</dbReference>
<dbReference type="InterPro" id="IPR014284">
    <property type="entry name" value="RNA_pol_sigma-70_dom"/>
</dbReference>